<comment type="caution">
    <text evidence="2">The sequence shown here is derived from an EMBL/GenBank/DDBJ whole genome shotgun (WGS) entry which is preliminary data.</text>
</comment>
<reference evidence="2" key="1">
    <citation type="journal article" date="2020" name="G3 (Bethesda)">
        <title>High-Quality Assemblies for Three Invasive Social Wasps from the &lt;i&gt;Vespula&lt;/i&gt; Genus.</title>
        <authorList>
            <person name="Harrop T.W.R."/>
            <person name="Guhlin J."/>
            <person name="McLaughlin G.M."/>
            <person name="Permina E."/>
            <person name="Stockwell P."/>
            <person name="Gilligan J."/>
            <person name="Le Lec M.F."/>
            <person name="Gruber M.A.M."/>
            <person name="Quinn O."/>
            <person name="Lovegrove M."/>
            <person name="Duncan E.J."/>
            <person name="Remnant E.J."/>
            <person name="Van Eeckhoven J."/>
            <person name="Graham B."/>
            <person name="Knapp R.A."/>
            <person name="Langford K.W."/>
            <person name="Kronenberg Z."/>
            <person name="Press M.O."/>
            <person name="Eacker S.M."/>
            <person name="Wilson-Rankin E.E."/>
            <person name="Purcell J."/>
            <person name="Lester P.J."/>
            <person name="Dearden P.K."/>
        </authorList>
    </citation>
    <scope>NUCLEOTIDE SEQUENCE</scope>
    <source>
        <strain evidence="2">Volc-1</strain>
    </source>
</reference>
<accession>A0A834P7V9</accession>
<dbReference type="AlphaFoldDB" id="A0A834P7V9"/>
<sequence length="81" mass="9074">MPRRYLAGPSANEDSRPLHSTIRNFPPFSTDFTATVYFIVSSTSKSSHTEGSVGNRRGSRKRSGPDSNRSKRVTDRSGWRN</sequence>
<evidence type="ECO:0000256" key="1">
    <source>
        <dbReference type="SAM" id="MobiDB-lite"/>
    </source>
</evidence>
<proteinExistence type="predicted"/>
<gene>
    <name evidence="2" type="ORF">H0235_004648</name>
</gene>
<name>A0A834P7V9_VESPE</name>
<keyword evidence="3" id="KW-1185">Reference proteome</keyword>
<evidence type="ECO:0000313" key="2">
    <source>
        <dbReference type="EMBL" id="KAF7431724.1"/>
    </source>
</evidence>
<dbReference type="Proteomes" id="UP000600918">
    <property type="component" value="Unassembled WGS sequence"/>
</dbReference>
<evidence type="ECO:0000313" key="3">
    <source>
        <dbReference type="Proteomes" id="UP000600918"/>
    </source>
</evidence>
<feature type="compositionally biased region" description="Basic and acidic residues" evidence="1">
    <location>
        <begin position="68"/>
        <end position="81"/>
    </location>
</feature>
<protein>
    <submittedName>
        <fullName evidence="2">Uncharacterized protein</fullName>
    </submittedName>
</protein>
<dbReference type="EMBL" id="JACSDY010000003">
    <property type="protein sequence ID" value="KAF7431724.1"/>
    <property type="molecule type" value="Genomic_DNA"/>
</dbReference>
<feature type="region of interest" description="Disordered" evidence="1">
    <location>
        <begin position="43"/>
        <end position="81"/>
    </location>
</feature>
<organism evidence="2 3">
    <name type="scientific">Vespula pensylvanica</name>
    <name type="common">Western yellow jacket</name>
    <name type="synonym">Wasp</name>
    <dbReference type="NCBI Taxonomy" id="30213"/>
    <lineage>
        <taxon>Eukaryota</taxon>
        <taxon>Metazoa</taxon>
        <taxon>Ecdysozoa</taxon>
        <taxon>Arthropoda</taxon>
        <taxon>Hexapoda</taxon>
        <taxon>Insecta</taxon>
        <taxon>Pterygota</taxon>
        <taxon>Neoptera</taxon>
        <taxon>Endopterygota</taxon>
        <taxon>Hymenoptera</taxon>
        <taxon>Apocrita</taxon>
        <taxon>Aculeata</taxon>
        <taxon>Vespoidea</taxon>
        <taxon>Vespidae</taxon>
        <taxon>Vespinae</taxon>
        <taxon>Vespula</taxon>
    </lineage>
</organism>
<feature type="compositionally biased region" description="Low complexity" evidence="1">
    <location>
        <begin position="43"/>
        <end position="52"/>
    </location>
</feature>